<accession>A0A1G4IYN9</accession>
<keyword evidence="4 6" id="KW-0472">Membrane</keyword>
<organism evidence="8 9">
    <name type="scientific">Lachancea dasiensis</name>
    <dbReference type="NCBI Taxonomy" id="1072105"/>
    <lineage>
        <taxon>Eukaryota</taxon>
        <taxon>Fungi</taxon>
        <taxon>Dikarya</taxon>
        <taxon>Ascomycota</taxon>
        <taxon>Saccharomycotina</taxon>
        <taxon>Saccharomycetes</taxon>
        <taxon>Saccharomycetales</taxon>
        <taxon>Saccharomycetaceae</taxon>
        <taxon>Lachancea</taxon>
    </lineage>
</organism>
<dbReference type="GO" id="GO:1900436">
    <property type="term" value="P:positive regulation of filamentous growth of a population of unicellular organisms in response to starvation"/>
    <property type="evidence" value="ECO:0007669"/>
    <property type="project" value="EnsemblFungi"/>
</dbReference>
<dbReference type="PANTHER" id="PTHR15549:SF30">
    <property type="entry name" value="MID2 DOMAIN-CONTAINING PROTEIN"/>
    <property type="match status" value="1"/>
</dbReference>
<gene>
    <name evidence="8" type="ORF">LADA_0C04060G</name>
</gene>
<dbReference type="GO" id="GO:0072659">
    <property type="term" value="P:protein localization to plasma membrane"/>
    <property type="evidence" value="ECO:0007669"/>
    <property type="project" value="EnsemblFungi"/>
</dbReference>
<feature type="region of interest" description="Disordered" evidence="5">
    <location>
        <begin position="255"/>
        <end position="402"/>
    </location>
</feature>
<evidence type="ECO:0000259" key="7">
    <source>
        <dbReference type="Pfam" id="PF09463"/>
    </source>
</evidence>
<dbReference type="PANTHER" id="PTHR15549">
    <property type="entry name" value="PAIRED IMMUNOGLOBULIN-LIKE TYPE 2 RECEPTOR"/>
    <property type="match status" value="1"/>
</dbReference>
<feature type="region of interest" description="Disordered" evidence="5">
    <location>
        <begin position="171"/>
        <end position="192"/>
    </location>
</feature>
<comment type="subcellular location">
    <subcellularLocation>
        <location evidence="1">Membrane</location>
        <topology evidence="1">Single-pass membrane protein</topology>
    </subcellularLocation>
</comment>
<evidence type="ECO:0000256" key="4">
    <source>
        <dbReference type="ARBA" id="ARBA00023136"/>
    </source>
</evidence>
<proteinExistence type="predicted"/>
<feature type="compositionally biased region" description="Basic and acidic residues" evidence="5">
    <location>
        <begin position="171"/>
        <end position="181"/>
    </location>
</feature>
<keyword evidence="3 6" id="KW-1133">Transmembrane helix</keyword>
<dbReference type="GO" id="GO:0007232">
    <property type="term" value="P:osmosensory signaling pathway via Sho1 osmosensor"/>
    <property type="evidence" value="ECO:0007669"/>
    <property type="project" value="EnsemblFungi"/>
</dbReference>
<dbReference type="AlphaFoldDB" id="A0A1G4IYN9"/>
<feature type="compositionally biased region" description="Basic and acidic residues" evidence="5">
    <location>
        <begin position="336"/>
        <end position="345"/>
    </location>
</feature>
<dbReference type="OrthoDB" id="2402916at2759"/>
<keyword evidence="9" id="KW-1185">Reference proteome</keyword>
<dbReference type="InterPro" id="IPR051694">
    <property type="entry name" value="Immunoregulatory_rcpt-like"/>
</dbReference>
<evidence type="ECO:0000313" key="8">
    <source>
        <dbReference type="EMBL" id="SCU82259.1"/>
    </source>
</evidence>
<dbReference type="Pfam" id="PF09463">
    <property type="entry name" value="Opy2"/>
    <property type="match status" value="1"/>
</dbReference>
<sequence length="402" mass="42339">MSFDGTTRLRPTKTLSLNTFDHEDAGYANGMLFRRADSSSSASAAATSAGSGCVTCTGTPACPSCASDEQCVLSLLSCTQCPKTYCAKKNGSLGSSSASAVVVSSGASSSSSGSGSSNNSAKIGGIVGGVVGGIALIVILLLIFLYMKYWRKNRARNKDVLVAHEHYGDDFETGSDSKQDGDISGSGDLRNRDSGALYQARNRSSAATQITKASNILPIAYIPGVTAGSRSHHRLPPLPRHLLRNGDTRSHITLGSSILGGVDDDNDLEGEIPATDTASGGEKRDTEVSQDGGSQDALTTAIRARPKLVQISEEDDEAEENEKHGHQPQHNGSVQDSHRRDEKDVWVTTAAMPSSGESSRQEEAHDNIANEPSDDDDEDDDDDDDDGSFILDVGMDSSIHNA</sequence>
<evidence type="ECO:0000256" key="1">
    <source>
        <dbReference type="ARBA" id="ARBA00004167"/>
    </source>
</evidence>
<evidence type="ECO:0000256" key="2">
    <source>
        <dbReference type="ARBA" id="ARBA00022692"/>
    </source>
</evidence>
<feature type="compositionally biased region" description="Basic and acidic residues" evidence="5">
    <location>
        <begin position="359"/>
        <end position="368"/>
    </location>
</feature>
<feature type="compositionally biased region" description="Polar residues" evidence="5">
    <location>
        <begin position="289"/>
        <end position="298"/>
    </location>
</feature>
<dbReference type="GO" id="GO:0005886">
    <property type="term" value="C:plasma membrane"/>
    <property type="evidence" value="ECO:0007669"/>
    <property type="project" value="EnsemblFungi"/>
</dbReference>
<protein>
    <submittedName>
        <fullName evidence="8">LADA_0C04060g1_1</fullName>
    </submittedName>
</protein>
<evidence type="ECO:0000256" key="5">
    <source>
        <dbReference type="SAM" id="MobiDB-lite"/>
    </source>
</evidence>
<evidence type="ECO:0000313" key="9">
    <source>
        <dbReference type="Proteomes" id="UP000190274"/>
    </source>
</evidence>
<reference evidence="9" key="1">
    <citation type="submission" date="2016-03" db="EMBL/GenBank/DDBJ databases">
        <authorList>
            <person name="Devillers H."/>
        </authorList>
    </citation>
    <scope>NUCLEOTIDE SEQUENCE [LARGE SCALE GENOMIC DNA]</scope>
</reference>
<dbReference type="InterPro" id="IPR018571">
    <property type="entry name" value="Membrane_anchor_Opy2_N"/>
</dbReference>
<feature type="domain" description="Membrane anchor Opy2 N-terminal" evidence="7">
    <location>
        <begin position="53"/>
        <end position="86"/>
    </location>
</feature>
<dbReference type="Proteomes" id="UP000190274">
    <property type="component" value="Chromosome C"/>
</dbReference>
<feature type="compositionally biased region" description="Acidic residues" evidence="5">
    <location>
        <begin position="372"/>
        <end position="387"/>
    </location>
</feature>
<evidence type="ECO:0000256" key="6">
    <source>
        <dbReference type="SAM" id="Phobius"/>
    </source>
</evidence>
<dbReference type="STRING" id="1266660.A0A1G4IYN9"/>
<dbReference type="EMBL" id="LT598459">
    <property type="protein sequence ID" value="SCU82259.1"/>
    <property type="molecule type" value="Genomic_DNA"/>
</dbReference>
<dbReference type="GO" id="GO:0000751">
    <property type="term" value="P:mitotic cell cycle G1 arrest in response to pheromone"/>
    <property type="evidence" value="ECO:0007669"/>
    <property type="project" value="EnsemblFungi"/>
</dbReference>
<name>A0A1G4IYN9_9SACH</name>
<feature type="transmembrane region" description="Helical" evidence="6">
    <location>
        <begin position="123"/>
        <end position="146"/>
    </location>
</feature>
<keyword evidence="2 6" id="KW-0812">Transmembrane</keyword>
<evidence type="ECO:0000256" key="3">
    <source>
        <dbReference type="ARBA" id="ARBA00022989"/>
    </source>
</evidence>